<dbReference type="RefSeq" id="XP_019622880.1">
    <property type="nucleotide sequence ID" value="XM_019767321.1"/>
</dbReference>
<dbReference type="InterPro" id="IPR016187">
    <property type="entry name" value="CTDL_fold"/>
</dbReference>
<dbReference type="PANTHER" id="PTHR22801">
    <property type="entry name" value="LITHOSTATHINE"/>
    <property type="match status" value="1"/>
</dbReference>
<accession>A0A6P4Y1Q8</accession>
<dbReference type="InterPro" id="IPR016186">
    <property type="entry name" value="C-type_lectin-like/link_sf"/>
</dbReference>
<reference evidence="4" key="1">
    <citation type="submission" date="2025-08" db="UniProtKB">
        <authorList>
            <consortium name="RefSeq"/>
        </authorList>
    </citation>
    <scope>IDENTIFICATION</scope>
    <source>
        <tissue evidence="4">Gonad</tissue>
    </source>
</reference>
<dbReference type="InterPro" id="IPR018378">
    <property type="entry name" value="C-type_lectin_CS"/>
</dbReference>
<dbReference type="SUPFAM" id="SSF56436">
    <property type="entry name" value="C-type lectin-like"/>
    <property type="match status" value="1"/>
</dbReference>
<keyword evidence="1" id="KW-1015">Disulfide bond</keyword>
<dbReference type="SMART" id="SM00034">
    <property type="entry name" value="CLECT"/>
    <property type="match status" value="1"/>
</dbReference>
<organism evidence="3 4">
    <name type="scientific">Branchiostoma belcheri</name>
    <name type="common">Amphioxus</name>
    <dbReference type="NCBI Taxonomy" id="7741"/>
    <lineage>
        <taxon>Eukaryota</taxon>
        <taxon>Metazoa</taxon>
        <taxon>Chordata</taxon>
        <taxon>Cephalochordata</taxon>
        <taxon>Leptocardii</taxon>
        <taxon>Amphioxiformes</taxon>
        <taxon>Branchiostomatidae</taxon>
        <taxon>Branchiostoma</taxon>
    </lineage>
</organism>
<gene>
    <name evidence="4" type="primary">LOC109468939</name>
</gene>
<dbReference type="InterPro" id="IPR001304">
    <property type="entry name" value="C-type_lectin-like"/>
</dbReference>
<dbReference type="PROSITE" id="PS50041">
    <property type="entry name" value="C_TYPE_LECTIN_2"/>
    <property type="match status" value="1"/>
</dbReference>
<dbReference type="InterPro" id="IPR050801">
    <property type="entry name" value="Ca-Dep_Lectins_ImmuneDev"/>
</dbReference>
<evidence type="ECO:0000313" key="3">
    <source>
        <dbReference type="Proteomes" id="UP000515135"/>
    </source>
</evidence>
<dbReference type="GeneID" id="109468939"/>
<dbReference type="OrthoDB" id="441660at2759"/>
<dbReference type="PROSITE" id="PS00615">
    <property type="entry name" value="C_TYPE_LECTIN_1"/>
    <property type="match status" value="1"/>
</dbReference>
<protein>
    <submittedName>
        <fullName evidence="4">CD209 antigen-like</fullName>
    </submittedName>
</protein>
<keyword evidence="3" id="KW-1185">Reference proteome</keyword>
<dbReference type="Proteomes" id="UP000515135">
    <property type="component" value="Unplaced"/>
</dbReference>
<sequence>MCHADCPKGYTKFRGICYKAFNHTTADWRSGLYCLWDAGGTLAMPRDREINDLLVSLKNSVDRTARFRFGLHDRLLENNWRWVDGRGLGTGEFSDWGPGEPNDFDGNEDCGEYFEALKGNWWNDAPCELRRKFICEVRP</sequence>
<evidence type="ECO:0000313" key="4">
    <source>
        <dbReference type="RefSeq" id="XP_019622880.1"/>
    </source>
</evidence>
<dbReference type="PANTHER" id="PTHR22801:SF63">
    <property type="entry name" value="C-TYPE LECTIN DOMAIN-CONTAINING PROTEIN"/>
    <property type="match status" value="1"/>
</dbReference>
<dbReference type="AlphaFoldDB" id="A0A6P4Y1Q8"/>
<feature type="domain" description="C-type lectin" evidence="2">
    <location>
        <begin position="13"/>
        <end position="136"/>
    </location>
</feature>
<dbReference type="KEGG" id="bbel:109468939"/>
<evidence type="ECO:0000256" key="1">
    <source>
        <dbReference type="ARBA" id="ARBA00023157"/>
    </source>
</evidence>
<evidence type="ECO:0000259" key="2">
    <source>
        <dbReference type="PROSITE" id="PS50041"/>
    </source>
</evidence>
<name>A0A6P4Y1Q8_BRABE</name>
<dbReference type="Pfam" id="PF00059">
    <property type="entry name" value="Lectin_C"/>
    <property type="match status" value="1"/>
</dbReference>
<proteinExistence type="predicted"/>
<dbReference type="Gene3D" id="3.10.100.10">
    <property type="entry name" value="Mannose-Binding Protein A, subunit A"/>
    <property type="match status" value="1"/>
</dbReference>